<reference evidence="3" key="1">
    <citation type="submission" date="2018-08" db="EMBL/GenBank/DDBJ databases">
        <authorList>
            <person name="Chevrot R."/>
        </authorList>
    </citation>
    <scope>NUCLEOTIDE SEQUENCE [LARGE SCALE GENOMIC DNA]</scope>
</reference>
<comment type="pathway">
    <text evidence="1">Cell wall biogenesis; peptidoglycan recycling.</text>
</comment>
<comment type="catalytic activity">
    <reaction evidence="1">
        <text>1,6-anhydro-N-acetyl-beta-muramate + ATP + H2O = N-acetyl-D-muramate 6-phosphate + ADP + H(+)</text>
        <dbReference type="Rhea" id="RHEA:24952"/>
        <dbReference type="ChEBI" id="CHEBI:15377"/>
        <dbReference type="ChEBI" id="CHEBI:15378"/>
        <dbReference type="ChEBI" id="CHEBI:30616"/>
        <dbReference type="ChEBI" id="CHEBI:58690"/>
        <dbReference type="ChEBI" id="CHEBI:58722"/>
        <dbReference type="ChEBI" id="CHEBI:456216"/>
        <dbReference type="EC" id="2.7.1.170"/>
    </reaction>
</comment>
<keyword evidence="1 2" id="KW-0808">Transferase</keyword>
<feature type="binding site" evidence="1">
    <location>
        <begin position="20"/>
        <end position="27"/>
    </location>
    <ligand>
        <name>ATP</name>
        <dbReference type="ChEBI" id="CHEBI:30616"/>
    </ligand>
</feature>
<proteinExistence type="inferred from homology"/>
<dbReference type="UniPathway" id="UPA00544"/>
<evidence type="ECO:0000256" key="1">
    <source>
        <dbReference type="HAMAP-Rule" id="MF_01270"/>
    </source>
</evidence>
<protein>
    <recommendedName>
        <fullName evidence="1">Anhydro-N-acetylmuramic acid kinase</fullName>
        <ecNumber evidence="1">2.7.1.170</ecNumber>
    </recommendedName>
    <alternativeName>
        <fullName evidence="1">AnhMurNAc kinase</fullName>
    </alternativeName>
</protein>
<gene>
    <name evidence="1 2" type="primary">anmK</name>
    <name evidence="2" type="ORF">PBLR_10332</name>
</gene>
<dbReference type="GO" id="GO:0016301">
    <property type="term" value="F:kinase activity"/>
    <property type="evidence" value="ECO:0007669"/>
    <property type="project" value="UniProtKB-KW"/>
</dbReference>
<keyword evidence="1 2" id="KW-0418">Kinase</keyword>
<sequence length="396" mass="42649">MRTRSLAVKSEHIIIGLMSGTSLDGIDAAVVRIQGAGVESRADMIAFHCKEYDEELRERLKRLCTRGGTSTEEMCIMNAYLGEMLAQAACEAASKAGISMEGVDFISSHGQTIWHQPIVDKTDRCAVPSTLQIGDISIIAKHTGVPVIGDYRPADMAVGGQGAPLTPYADYLLLRDSEVGRIAQNIGGIGNCTILPAGGDQSMVTAFDTGPGNMLIDQAIYQLSGGTYGYDRNGEWASRGQVDTELLDDLLAHPYYAEPPVKTTGREMFGTDYALQWIEHGRMLGLSAEDIVATFTALTARTIADAYRQFVFPQHRIRDVIVSGGGARNATLMRWLTAELPEQNVTASDEMGLPGDAKEAIAFALLANDFIHGVPNNLPRVTGAVRPTIMGKLAMP</sequence>
<dbReference type="InterPro" id="IPR005338">
    <property type="entry name" value="Anhydro_N_Ac-Mur_kinase"/>
</dbReference>
<dbReference type="Proteomes" id="UP000304148">
    <property type="component" value="Chromosome"/>
</dbReference>
<dbReference type="EMBL" id="LS992241">
    <property type="protein sequence ID" value="SYX81913.1"/>
    <property type="molecule type" value="Genomic_DNA"/>
</dbReference>
<keyword evidence="1" id="KW-0547">Nucleotide-binding</keyword>
<dbReference type="EC" id="2.7.1.170" evidence="1"/>
<dbReference type="NCBIfam" id="NF007148">
    <property type="entry name" value="PRK09585.3-2"/>
    <property type="match status" value="1"/>
</dbReference>
<dbReference type="AlphaFoldDB" id="A0A383R504"/>
<keyword evidence="1" id="KW-0119">Carbohydrate metabolism</keyword>
<accession>A0A383R504</accession>
<keyword evidence="1" id="KW-0067">ATP-binding</keyword>
<dbReference type="InterPro" id="IPR043129">
    <property type="entry name" value="ATPase_NBD"/>
</dbReference>
<dbReference type="PANTHER" id="PTHR30605">
    <property type="entry name" value="ANHYDRO-N-ACETYLMURAMIC ACID KINASE"/>
    <property type="match status" value="1"/>
</dbReference>
<dbReference type="PANTHER" id="PTHR30605:SF0">
    <property type="entry name" value="ANHYDRO-N-ACETYLMURAMIC ACID KINASE"/>
    <property type="match status" value="1"/>
</dbReference>
<dbReference type="GO" id="GO:0016773">
    <property type="term" value="F:phosphotransferase activity, alcohol group as acceptor"/>
    <property type="evidence" value="ECO:0007669"/>
    <property type="project" value="UniProtKB-UniRule"/>
</dbReference>
<dbReference type="Gene3D" id="3.30.420.40">
    <property type="match status" value="2"/>
</dbReference>
<dbReference type="Pfam" id="PF03702">
    <property type="entry name" value="AnmK"/>
    <property type="match status" value="1"/>
</dbReference>
<dbReference type="HAMAP" id="MF_01270">
    <property type="entry name" value="AnhMurNAc_kinase"/>
    <property type="match status" value="1"/>
</dbReference>
<dbReference type="GO" id="GO:0005524">
    <property type="term" value="F:ATP binding"/>
    <property type="evidence" value="ECO:0007669"/>
    <property type="project" value="UniProtKB-UniRule"/>
</dbReference>
<dbReference type="UniPathway" id="UPA00343"/>
<dbReference type="GO" id="GO:0009254">
    <property type="term" value="P:peptidoglycan turnover"/>
    <property type="evidence" value="ECO:0007669"/>
    <property type="project" value="UniProtKB-UniRule"/>
</dbReference>
<dbReference type="GO" id="GO:0006040">
    <property type="term" value="P:amino sugar metabolic process"/>
    <property type="evidence" value="ECO:0007669"/>
    <property type="project" value="InterPro"/>
</dbReference>
<dbReference type="SUPFAM" id="SSF53067">
    <property type="entry name" value="Actin-like ATPase domain"/>
    <property type="match status" value="1"/>
</dbReference>
<name>A0A383R504_PAEAL</name>
<comment type="similarity">
    <text evidence="1">Belongs to the anhydro-N-acetylmuramic acid kinase family.</text>
</comment>
<evidence type="ECO:0000313" key="3">
    <source>
        <dbReference type="Proteomes" id="UP000304148"/>
    </source>
</evidence>
<dbReference type="RefSeq" id="WP_138184448.1">
    <property type="nucleotide sequence ID" value="NZ_LS992241.1"/>
</dbReference>
<dbReference type="GO" id="GO:0097175">
    <property type="term" value="P:1,6-anhydro-N-acetyl-beta-muramic acid catabolic process"/>
    <property type="evidence" value="ECO:0007669"/>
    <property type="project" value="UniProtKB-UniRule"/>
</dbReference>
<evidence type="ECO:0000313" key="2">
    <source>
        <dbReference type="EMBL" id="SYX81913.1"/>
    </source>
</evidence>
<comment type="function">
    <text evidence="1">Catalyzes the specific phosphorylation of 1,6-anhydro-N-acetylmuramic acid (anhMurNAc) with the simultaneous cleavage of the 1,6-anhydro ring, generating MurNAc-6-P. Is required for the utilization of anhMurNAc either imported from the medium or derived from its own cell wall murein, and thus plays a role in cell wall recycling.</text>
</comment>
<organism evidence="2 3">
    <name type="scientific">Paenibacillus alvei</name>
    <name type="common">Bacillus alvei</name>
    <dbReference type="NCBI Taxonomy" id="44250"/>
    <lineage>
        <taxon>Bacteria</taxon>
        <taxon>Bacillati</taxon>
        <taxon>Bacillota</taxon>
        <taxon>Bacilli</taxon>
        <taxon>Bacillales</taxon>
        <taxon>Paenibacillaceae</taxon>
        <taxon>Paenibacillus</taxon>
    </lineage>
</organism>
<dbReference type="CDD" id="cd24050">
    <property type="entry name" value="ASKHA_NBD_ANMK"/>
    <property type="match status" value="1"/>
</dbReference>
<comment type="pathway">
    <text evidence="1">Amino-sugar metabolism; 1,6-anhydro-N-acetylmuramate degradation.</text>
</comment>